<evidence type="ECO:0000256" key="3">
    <source>
        <dbReference type="ARBA" id="ARBA00022898"/>
    </source>
</evidence>
<dbReference type="Gene3D" id="3.90.1150.10">
    <property type="entry name" value="Aspartate Aminotransferase, domain 1"/>
    <property type="match status" value="1"/>
</dbReference>
<dbReference type="InterPro" id="IPR015421">
    <property type="entry name" value="PyrdxlP-dep_Trfase_major"/>
</dbReference>
<dbReference type="EMBL" id="AMCI01000546">
    <property type="protein sequence ID" value="EJX08773.1"/>
    <property type="molecule type" value="Genomic_DNA"/>
</dbReference>
<dbReference type="AlphaFoldDB" id="J9GZN7"/>
<dbReference type="SUPFAM" id="SSF53383">
    <property type="entry name" value="PLP-dependent transferases"/>
    <property type="match status" value="1"/>
</dbReference>
<dbReference type="GO" id="GO:0006520">
    <property type="term" value="P:amino acid metabolic process"/>
    <property type="evidence" value="ECO:0007669"/>
    <property type="project" value="InterPro"/>
</dbReference>
<evidence type="ECO:0000256" key="2">
    <source>
        <dbReference type="ARBA" id="ARBA00006966"/>
    </source>
</evidence>
<dbReference type="InterPro" id="IPR001597">
    <property type="entry name" value="ArAA_b-elim_lyase/Thr_aldolase"/>
</dbReference>
<dbReference type="PANTHER" id="PTHR48097">
    <property type="entry name" value="L-THREONINE ALDOLASE-RELATED"/>
    <property type="match status" value="1"/>
</dbReference>
<evidence type="ECO:0000259" key="4">
    <source>
        <dbReference type="Pfam" id="PF01212"/>
    </source>
</evidence>
<proteinExistence type="inferred from homology"/>
<name>J9GZN7_9ZZZZ</name>
<comment type="cofactor">
    <cofactor evidence="1">
        <name>pyridoxal 5'-phosphate</name>
        <dbReference type="ChEBI" id="CHEBI:597326"/>
    </cofactor>
</comment>
<keyword evidence="3" id="KW-0663">Pyridoxal phosphate</keyword>
<dbReference type="InterPro" id="IPR015424">
    <property type="entry name" value="PyrdxlP-dep_Trfase"/>
</dbReference>
<dbReference type="GO" id="GO:0016829">
    <property type="term" value="F:lyase activity"/>
    <property type="evidence" value="ECO:0007669"/>
    <property type="project" value="InterPro"/>
</dbReference>
<dbReference type="InterPro" id="IPR015422">
    <property type="entry name" value="PyrdxlP-dep_Trfase_small"/>
</dbReference>
<comment type="similarity">
    <text evidence="2">Belongs to the threonine aldolase family.</text>
</comment>
<sequence>MIQFQCDYNEGAHPAILQRLTETNMEQTVGYSEDVYCNQARQLIREACQMPEAAVHFLVGGTQTNTTVIAHILRPHQGVLAADTGHINVHETGAIEHTGHKVLTLPSTQGKISAKQITDTVEAHQRDDSFEHMVQPGMVYISFPTEVGTLYSRQELEDLYNTCRQYQLPLFIDGARLGYGLCSPENDITLAELAHLCDVFYIGGTKVGALFGEAVVITNPRWQTDFRYSLKQHGGMLAKGRLLGLQFETLFTDSLYFRISQNAVHQALRIQEAIRQAGYPFFMESSTNQQFPIFPDDILEKLKQKFLFTFWEKTDEHHTAVRICTSWATTEENTNRLIAAIQKTK</sequence>
<organism evidence="5">
    <name type="scientific">gut metagenome</name>
    <dbReference type="NCBI Taxonomy" id="749906"/>
    <lineage>
        <taxon>unclassified sequences</taxon>
        <taxon>metagenomes</taxon>
        <taxon>organismal metagenomes</taxon>
    </lineage>
</organism>
<reference evidence="5" key="1">
    <citation type="journal article" date="2012" name="PLoS ONE">
        <title>Gene sets for utilization of primary and secondary nutrition supplies in the distal gut of endangered iberian lynx.</title>
        <authorList>
            <person name="Alcaide M."/>
            <person name="Messina E."/>
            <person name="Richter M."/>
            <person name="Bargiela R."/>
            <person name="Peplies J."/>
            <person name="Huws S.A."/>
            <person name="Newbold C.J."/>
            <person name="Golyshin P.N."/>
            <person name="Simon M.A."/>
            <person name="Lopez G."/>
            <person name="Yakimov M.M."/>
            <person name="Ferrer M."/>
        </authorList>
    </citation>
    <scope>NUCLEOTIDE SEQUENCE</scope>
</reference>
<evidence type="ECO:0000256" key="1">
    <source>
        <dbReference type="ARBA" id="ARBA00001933"/>
    </source>
</evidence>
<dbReference type="PANTHER" id="PTHR48097:SF5">
    <property type="entry name" value="LOW SPECIFICITY L-THREONINE ALDOLASE"/>
    <property type="match status" value="1"/>
</dbReference>
<feature type="domain" description="Aromatic amino acid beta-eliminating lyase/threonine aldolase" evidence="4">
    <location>
        <begin position="13"/>
        <end position="278"/>
    </location>
</feature>
<evidence type="ECO:0000313" key="5">
    <source>
        <dbReference type="EMBL" id="EJX08773.1"/>
    </source>
</evidence>
<dbReference type="Pfam" id="PF01212">
    <property type="entry name" value="Beta_elim_lyase"/>
    <property type="match status" value="1"/>
</dbReference>
<dbReference type="Gene3D" id="3.40.640.10">
    <property type="entry name" value="Type I PLP-dependent aspartate aminotransferase-like (Major domain)"/>
    <property type="match status" value="1"/>
</dbReference>
<protein>
    <submittedName>
        <fullName evidence="5">L-threonine aldolase, low</fullName>
    </submittedName>
</protein>
<gene>
    <name evidence="5" type="ORF">EVA_03117</name>
</gene>
<comment type="caution">
    <text evidence="5">The sequence shown here is derived from an EMBL/GenBank/DDBJ whole genome shotgun (WGS) entry which is preliminary data.</text>
</comment>
<accession>J9GZN7</accession>